<dbReference type="InParanoid" id="E9DRB6"/>
<dbReference type="AlphaFoldDB" id="E9DRB6"/>
<dbReference type="SUPFAM" id="SSF103473">
    <property type="entry name" value="MFS general substrate transporter"/>
    <property type="match status" value="1"/>
</dbReference>
<dbReference type="EMBL" id="GL698470">
    <property type="protein sequence ID" value="EFY93794.1"/>
    <property type="molecule type" value="Genomic_DNA"/>
</dbReference>
<feature type="transmembrane region" description="Helical" evidence="2">
    <location>
        <begin position="262"/>
        <end position="283"/>
    </location>
</feature>
<feature type="transmembrane region" description="Helical" evidence="2">
    <location>
        <begin position="69"/>
        <end position="89"/>
    </location>
</feature>
<dbReference type="GO" id="GO:0022857">
    <property type="term" value="F:transmembrane transporter activity"/>
    <property type="evidence" value="ECO:0007669"/>
    <property type="project" value="InterPro"/>
</dbReference>
<gene>
    <name evidence="3" type="ORF">MAC_00285</name>
</gene>
<feature type="transmembrane region" description="Helical" evidence="2">
    <location>
        <begin position="40"/>
        <end position="57"/>
    </location>
</feature>
<evidence type="ECO:0000313" key="4">
    <source>
        <dbReference type="Proteomes" id="UP000002499"/>
    </source>
</evidence>
<dbReference type="InterPro" id="IPR011701">
    <property type="entry name" value="MFS"/>
</dbReference>
<evidence type="ECO:0000256" key="2">
    <source>
        <dbReference type="SAM" id="Phobius"/>
    </source>
</evidence>
<keyword evidence="2" id="KW-0472">Membrane</keyword>
<evidence type="ECO:0000313" key="3">
    <source>
        <dbReference type="EMBL" id="EFY93794.1"/>
    </source>
</evidence>
<dbReference type="Pfam" id="PF07690">
    <property type="entry name" value="MFS_1"/>
    <property type="match status" value="1"/>
</dbReference>
<proteinExistence type="predicted"/>
<evidence type="ECO:0000256" key="1">
    <source>
        <dbReference type="ARBA" id="ARBA00004141"/>
    </source>
</evidence>
<dbReference type="PANTHER" id="PTHR23520:SF5">
    <property type="entry name" value="TRANSPORTER, PUTATIVE (AFU_ORTHOLOGUE AFUA_3G04000)-RELATED"/>
    <property type="match status" value="1"/>
</dbReference>
<feature type="transmembrane region" description="Helical" evidence="2">
    <location>
        <begin position="96"/>
        <end position="115"/>
    </location>
</feature>
<sequence>MSEPAPPRRRGPVARVLAELGLTTLASCAADIHLLMAQRFTRLFAYGASTLILVSYLESLGHDRAQSGLFMTLTLVGDIAISFLLTLTADRVGRRTTLAVGAALMALSGVVFALFRNYWVLLAAAVFGVISPSGNEIGPFRAVEESIVAHLTTHEQRSDVYAWYSLLGTAGTAFGIMACGWAAHALVRAGWELGEAYRLVFWGSWMTFYFRSRFGIEEGRLGSIFFTTSLISAASVIVASSISKRLGNVKTMVFTHLPSSVFLALIPLPSNVSLSLALLALRACTQSMDVAPRSAFLAAILLPSERTAVMGLVNVVKTSAQSMGPLITGVLANHDLFWVSFERERRRARDEETR</sequence>
<dbReference type="OrthoDB" id="10027823at2759"/>
<keyword evidence="4" id="KW-1185">Reference proteome</keyword>
<keyword evidence="2" id="KW-0812">Transmembrane</keyword>
<feature type="transmembrane region" description="Helical" evidence="2">
    <location>
        <begin position="161"/>
        <end position="184"/>
    </location>
</feature>
<dbReference type="Proteomes" id="UP000002499">
    <property type="component" value="Unassembled WGS sequence"/>
</dbReference>
<comment type="subcellular location">
    <subcellularLocation>
        <location evidence="1">Membrane</location>
        <topology evidence="1">Multi-pass membrane protein</topology>
    </subcellularLocation>
</comment>
<name>E9DRB6_METAQ</name>
<feature type="transmembrane region" description="Helical" evidence="2">
    <location>
        <begin position="224"/>
        <end position="242"/>
    </location>
</feature>
<accession>E9DRB6</accession>
<dbReference type="FunCoup" id="E9DRB6">
    <property type="interactions" value="133"/>
</dbReference>
<protein>
    <submittedName>
        <fullName evidence="3">MFS transporter</fullName>
    </submittedName>
</protein>
<reference evidence="3 4" key="1">
    <citation type="journal article" date="2011" name="PLoS Genet.">
        <title>Genome sequencing and comparative transcriptomics of the model entomopathogenic fungi Metarhizium anisopliae and M. acridum.</title>
        <authorList>
            <person name="Gao Q."/>
            <person name="Jin K."/>
            <person name="Ying S.H."/>
            <person name="Zhang Y."/>
            <person name="Xiao G."/>
            <person name="Shang Y."/>
            <person name="Duan Z."/>
            <person name="Hu X."/>
            <person name="Xie X.Q."/>
            <person name="Zhou G."/>
            <person name="Peng G."/>
            <person name="Luo Z."/>
            <person name="Huang W."/>
            <person name="Wang B."/>
            <person name="Fang W."/>
            <person name="Wang S."/>
            <person name="Zhong Y."/>
            <person name="Ma L.J."/>
            <person name="St Leger R.J."/>
            <person name="Zhao G.P."/>
            <person name="Pei Y."/>
            <person name="Feng M.G."/>
            <person name="Xia Y."/>
            <person name="Wang C."/>
        </authorList>
    </citation>
    <scope>NUCLEOTIDE SEQUENCE [LARGE SCALE GENOMIC DNA]</scope>
    <source>
        <strain evidence="3 4">CQMa 102</strain>
    </source>
</reference>
<dbReference type="OMA" id="CRVIFFA"/>
<dbReference type="InterPro" id="IPR036259">
    <property type="entry name" value="MFS_trans_sf"/>
</dbReference>
<organism evidence="4">
    <name type="scientific">Metarhizium acridum (strain CQMa 102)</name>
    <dbReference type="NCBI Taxonomy" id="655827"/>
    <lineage>
        <taxon>Eukaryota</taxon>
        <taxon>Fungi</taxon>
        <taxon>Dikarya</taxon>
        <taxon>Ascomycota</taxon>
        <taxon>Pezizomycotina</taxon>
        <taxon>Sordariomycetes</taxon>
        <taxon>Hypocreomycetidae</taxon>
        <taxon>Hypocreales</taxon>
        <taxon>Clavicipitaceae</taxon>
        <taxon>Metarhizium</taxon>
    </lineage>
</organism>
<dbReference type="Gene3D" id="1.20.1250.20">
    <property type="entry name" value="MFS general substrate transporter like domains"/>
    <property type="match status" value="2"/>
</dbReference>
<dbReference type="HOGENOM" id="CLU_025894_2_0_1"/>
<dbReference type="GO" id="GO:0000329">
    <property type="term" value="C:fungal-type vacuole membrane"/>
    <property type="evidence" value="ECO:0007669"/>
    <property type="project" value="TreeGrafter"/>
</dbReference>
<dbReference type="PANTHER" id="PTHR23520">
    <property type="entry name" value="TRANSPORTER, PUTATIVE (AFU_ORTHOLOGUE AFUA_3G04000)-RELATED"/>
    <property type="match status" value="1"/>
</dbReference>
<dbReference type="eggNOG" id="ENOG502QTZH">
    <property type="taxonomic scope" value="Eukaryota"/>
</dbReference>
<keyword evidence="2" id="KW-1133">Transmembrane helix</keyword>